<dbReference type="AlphaFoldDB" id="A0A9Q0MSM8"/>
<proteinExistence type="predicted"/>
<organism evidence="2 3">
    <name type="scientific">Pseudolycoriella hygida</name>
    <dbReference type="NCBI Taxonomy" id="35572"/>
    <lineage>
        <taxon>Eukaryota</taxon>
        <taxon>Metazoa</taxon>
        <taxon>Ecdysozoa</taxon>
        <taxon>Arthropoda</taxon>
        <taxon>Hexapoda</taxon>
        <taxon>Insecta</taxon>
        <taxon>Pterygota</taxon>
        <taxon>Neoptera</taxon>
        <taxon>Endopterygota</taxon>
        <taxon>Diptera</taxon>
        <taxon>Nematocera</taxon>
        <taxon>Sciaroidea</taxon>
        <taxon>Sciaridae</taxon>
        <taxon>Pseudolycoriella</taxon>
    </lineage>
</organism>
<evidence type="ECO:0000313" key="3">
    <source>
        <dbReference type="Proteomes" id="UP001151699"/>
    </source>
</evidence>
<dbReference type="EMBL" id="WJQU01000004">
    <property type="protein sequence ID" value="KAJ6636259.1"/>
    <property type="molecule type" value="Genomic_DNA"/>
</dbReference>
<protein>
    <submittedName>
        <fullName evidence="2">Uncharacterized protein</fullName>
    </submittedName>
</protein>
<evidence type="ECO:0000313" key="2">
    <source>
        <dbReference type="EMBL" id="KAJ6636259.1"/>
    </source>
</evidence>
<comment type="caution">
    <text evidence="2">The sequence shown here is derived from an EMBL/GenBank/DDBJ whole genome shotgun (WGS) entry which is preliminary data.</text>
</comment>
<reference evidence="2" key="1">
    <citation type="submission" date="2022-07" db="EMBL/GenBank/DDBJ databases">
        <authorList>
            <person name="Trinca V."/>
            <person name="Uliana J.V.C."/>
            <person name="Torres T.T."/>
            <person name="Ward R.J."/>
            <person name="Monesi N."/>
        </authorList>
    </citation>
    <scope>NUCLEOTIDE SEQUENCE</scope>
    <source>
        <strain evidence="2">HSMRA1968</strain>
        <tissue evidence="2">Whole embryos</tissue>
    </source>
</reference>
<evidence type="ECO:0000256" key="1">
    <source>
        <dbReference type="SAM" id="SignalP"/>
    </source>
</evidence>
<feature type="signal peptide" evidence="1">
    <location>
        <begin position="1"/>
        <end position="19"/>
    </location>
</feature>
<name>A0A9Q0MSM8_9DIPT</name>
<keyword evidence="1" id="KW-0732">Signal</keyword>
<accession>A0A9Q0MSM8</accession>
<dbReference type="Proteomes" id="UP001151699">
    <property type="component" value="Chromosome C"/>
</dbReference>
<sequence length="239" mass="27161">MNFPLVFAVILVYLTVACTGQFKILGVLDAKSETINRKVDNIRSLEQSSPKFGELSEFTNATEAAVVSENVDEYKENVNFIQPYESATNELQRNSVESTSDAVVKNETANDKISESEKYSDKEVTSERIFGGGAKIAETSTKSLSTAKPSRATLGPKSYRKSFQPNIRKFAYIEARSFHHPDPVNYFAPSSRQNNYKFIKVLKYRNKYKSKCRCERISNCPKIQISIQRCQPDYFMCCF</sequence>
<keyword evidence="3" id="KW-1185">Reference proteome</keyword>
<dbReference type="OrthoDB" id="7461859at2759"/>
<feature type="chain" id="PRO_5040507937" evidence="1">
    <location>
        <begin position="20"/>
        <end position="239"/>
    </location>
</feature>
<gene>
    <name evidence="2" type="ORF">Bhyg_14847</name>
</gene>